<dbReference type="InterPro" id="IPR031107">
    <property type="entry name" value="Small_HSP"/>
</dbReference>
<comment type="similarity">
    <text evidence="1 2">Belongs to the small heat shock protein (HSP20) family.</text>
</comment>
<gene>
    <name evidence="4" type="ORF">KI659_00750</name>
</gene>
<organism evidence="4 5">
    <name type="scientific">Litoribacter ruber</name>
    <dbReference type="NCBI Taxonomy" id="702568"/>
    <lineage>
        <taxon>Bacteria</taxon>
        <taxon>Pseudomonadati</taxon>
        <taxon>Bacteroidota</taxon>
        <taxon>Cytophagia</taxon>
        <taxon>Cytophagales</taxon>
        <taxon>Cyclobacteriaceae</taxon>
        <taxon>Litoribacter</taxon>
    </lineage>
</organism>
<dbReference type="Proteomes" id="UP001319104">
    <property type="component" value="Unassembled WGS sequence"/>
</dbReference>
<dbReference type="Gene3D" id="2.60.40.790">
    <property type="match status" value="1"/>
</dbReference>
<sequence length="142" mass="16231">MTLMKYNQLEQNYPSTFSGLLDKFFNENVGTTLKQFSPAVDVSEEADKYQIQVAVPGLKKNDFHIDLIDGKLTISGERKMEDKKEGKNFHTIETQYGSFSRSFFLPDDVAQEKVSAVYEDGLLKLSLPKLEHATKKYKIEVK</sequence>
<name>A0AAP2G0K9_9BACT</name>
<evidence type="ECO:0000313" key="4">
    <source>
        <dbReference type="EMBL" id="MBS9522532.1"/>
    </source>
</evidence>
<evidence type="ECO:0000256" key="1">
    <source>
        <dbReference type="PROSITE-ProRule" id="PRU00285"/>
    </source>
</evidence>
<dbReference type="SUPFAM" id="SSF49764">
    <property type="entry name" value="HSP20-like chaperones"/>
    <property type="match status" value="1"/>
</dbReference>
<dbReference type="InterPro" id="IPR002068">
    <property type="entry name" value="A-crystallin/Hsp20_dom"/>
</dbReference>
<protein>
    <submittedName>
        <fullName evidence="4">Hsp20/alpha crystallin family protein</fullName>
    </submittedName>
</protein>
<keyword evidence="5" id="KW-1185">Reference proteome</keyword>
<feature type="domain" description="SHSP" evidence="3">
    <location>
        <begin position="31"/>
        <end position="142"/>
    </location>
</feature>
<evidence type="ECO:0000259" key="3">
    <source>
        <dbReference type="PROSITE" id="PS01031"/>
    </source>
</evidence>
<dbReference type="PANTHER" id="PTHR11527">
    <property type="entry name" value="HEAT-SHOCK PROTEIN 20 FAMILY MEMBER"/>
    <property type="match status" value="1"/>
</dbReference>
<evidence type="ECO:0000313" key="5">
    <source>
        <dbReference type="Proteomes" id="UP001319104"/>
    </source>
</evidence>
<accession>A0AAP2G0K9</accession>
<proteinExistence type="inferred from homology"/>
<dbReference type="AlphaFoldDB" id="A0AAP2G0K9"/>
<comment type="caution">
    <text evidence="4">The sequence shown here is derived from an EMBL/GenBank/DDBJ whole genome shotgun (WGS) entry which is preliminary data.</text>
</comment>
<evidence type="ECO:0000256" key="2">
    <source>
        <dbReference type="RuleBase" id="RU003616"/>
    </source>
</evidence>
<dbReference type="CDD" id="cd06464">
    <property type="entry name" value="ACD_sHsps-like"/>
    <property type="match status" value="1"/>
</dbReference>
<dbReference type="EMBL" id="JAHCMY010000001">
    <property type="protein sequence ID" value="MBS9522532.1"/>
    <property type="molecule type" value="Genomic_DNA"/>
</dbReference>
<dbReference type="Pfam" id="PF00011">
    <property type="entry name" value="HSP20"/>
    <property type="match status" value="1"/>
</dbReference>
<reference evidence="4 5" key="1">
    <citation type="submission" date="2021-05" db="EMBL/GenBank/DDBJ databases">
        <authorList>
            <person name="Zhang Z.D."/>
            <person name="Osman G."/>
        </authorList>
    </citation>
    <scope>NUCLEOTIDE SEQUENCE [LARGE SCALE GENOMIC DNA]</scope>
    <source>
        <strain evidence="4 5">KCTC 32217</strain>
    </source>
</reference>
<dbReference type="PROSITE" id="PS01031">
    <property type="entry name" value="SHSP"/>
    <property type="match status" value="1"/>
</dbReference>
<dbReference type="InterPro" id="IPR008978">
    <property type="entry name" value="HSP20-like_chaperone"/>
</dbReference>